<sequence length="80" mass="8876">MVCDSEEQLIAFADYMATEHLQVHTRDPHGTASKIRNYGSLFIGQNASVVFSDQMLRHQPYPADHGGGALYRWVVGGGLR</sequence>
<protein>
    <submittedName>
        <fullName evidence="2">Sulfopropanediol 3-dehydrogenase</fullName>
        <ecNumber evidence="2">1.1.1.308</ecNumber>
    </submittedName>
</protein>
<dbReference type="Pfam" id="PF00815">
    <property type="entry name" value="Histidinol_dh"/>
    <property type="match status" value="1"/>
</dbReference>
<dbReference type="AlphaFoldDB" id="A0A4U9HS24"/>
<evidence type="ECO:0000313" key="3">
    <source>
        <dbReference type="Proteomes" id="UP000310719"/>
    </source>
</evidence>
<gene>
    <name evidence="2" type="primary">hpsN_2</name>
    <name evidence="2" type="ORF">NCTC13032_02966</name>
</gene>
<dbReference type="GO" id="GO:0016616">
    <property type="term" value="F:oxidoreductase activity, acting on the CH-OH group of donors, NAD or NADP as acceptor"/>
    <property type="evidence" value="ECO:0007669"/>
    <property type="project" value="InterPro"/>
</dbReference>
<dbReference type="Proteomes" id="UP000310719">
    <property type="component" value="Chromosome"/>
</dbReference>
<dbReference type="Gene3D" id="3.40.50.1980">
    <property type="entry name" value="Nitrogenase molybdenum iron protein domain"/>
    <property type="match status" value="1"/>
</dbReference>
<proteinExistence type="predicted"/>
<name>A0A4U9HS24_9ENTR</name>
<dbReference type="InterPro" id="IPR012131">
    <property type="entry name" value="Hstdl_DH"/>
</dbReference>
<keyword evidence="1 2" id="KW-0560">Oxidoreductase</keyword>
<evidence type="ECO:0000256" key="1">
    <source>
        <dbReference type="ARBA" id="ARBA00023002"/>
    </source>
</evidence>
<organism evidence="2 3">
    <name type="scientific">Leclercia adecarboxylata</name>
    <dbReference type="NCBI Taxonomy" id="83655"/>
    <lineage>
        <taxon>Bacteria</taxon>
        <taxon>Pseudomonadati</taxon>
        <taxon>Pseudomonadota</taxon>
        <taxon>Gammaproteobacteria</taxon>
        <taxon>Enterobacterales</taxon>
        <taxon>Enterobacteriaceae</taxon>
        <taxon>Leclercia</taxon>
    </lineage>
</organism>
<dbReference type="GO" id="GO:0046872">
    <property type="term" value="F:metal ion binding"/>
    <property type="evidence" value="ECO:0007669"/>
    <property type="project" value="InterPro"/>
</dbReference>
<dbReference type="EC" id="1.1.1.308" evidence="2"/>
<accession>A0A4U9HS24</accession>
<dbReference type="GO" id="GO:0051287">
    <property type="term" value="F:NAD binding"/>
    <property type="evidence" value="ECO:0007669"/>
    <property type="project" value="InterPro"/>
</dbReference>
<dbReference type="EMBL" id="LR590464">
    <property type="protein sequence ID" value="VTP67282.1"/>
    <property type="molecule type" value="Genomic_DNA"/>
</dbReference>
<reference evidence="2 3" key="1">
    <citation type="submission" date="2019-05" db="EMBL/GenBank/DDBJ databases">
        <authorList>
            <consortium name="Pathogen Informatics"/>
        </authorList>
    </citation>
    <scope>NUCLEOTIDE SEQUENCE [LARGE SCALE GENOMIC DNA]</scope>
    <source>
        <strain evidence="2 3">NCTC13032</strain>
    </source>
</reference>
<evidence type="ECO:0000313" key="2">
    <source>
        <dbReference type="EMBL" id="VTP67282.1"/>
    </source>
</evidence>